<organism evidence="2 3">
    <name type="scientific">Yersinia intermedia</name>
    <dbReference type="NCBI Taxonomy" id="631"/>
    <lineage>
        <taxon>Bacteria</taxon>
        <taxon>Pseudomonadati</taxon>
        <taxon>Pseudomonadota</taxon>
        <taxon>Gammaproteobacteria</taxon>
        <taxon>Enterobacterales</taxon>
        <taxon>Yersiniaceae</taxon>
        <taxon>Yersinia</taxon>
    </lineage>
</organism>
<dbReference type="OrthoDB" id="8907898at2"/>
<sequence length="127" mass="14660">MATISFLPDRLNAEPIVFKGFTTPELFMTAGLSVLGGLVVAIPFAPFIGWLAFPTVSLLMPLFTVFFGGKLMARFKRGKPENYLYRRVELWLSRQRMGNPHLIHRNQTWALRRSTPVIRQFQEEFDE</sequence>
<keyword evidence="1" id="KW-0472">Membrane</keyword>
<dbReference type="Proteomes" id="UP000038750">
    <property type="component" value="Unassembled WGS sequence"/>
</dbReference>
<name>A0A0T9M110_YERIN</name>
<evidence type="ECO:0000256" key="1">
    <source>
        <dbReference type="SAM" id="Phobius"/>
    </source>
</evidence>
<evidence type="ECO:0000313" key="3">
    <source>
        <dbReference type="Proteomes" id="UP000038750"/>
    </source>
</evidence>
<gene>
    <name evidence="2" type="ORF">ERS008530_01311</name>
</gene>
<dbReference type="InterPro" id="IPR021877">
    <property type="entry name" value="DUF3487"/>
</dbReference>
<dbReference type="RefSeq" id="WP_050073160.1">
    <property type="nucleotide sequence ID" value="NZ_CPZJ01000004.1"/>
</dbReference>
<reference evidence="2 3" key="1">
    <citation type="submission" date="2015-03" db="EMBL/GenBank/DDBJ databases">
        <authorList>
            <person name="Murphy D."/>
        </authorList>
    </citation>
    <scope>NUCLEOTIDE SEQUENCE [LARGE SCALE GENOMIC DNA]</scope>
    <source>
        <strain evidence="2 3">BR165/97</strain>
    </source>
</reference>
<dbReference type="EMBL" id="CPZJ01000004">
    <property type="protein sequence ID" value="CNF48244.1"/>
    <property type="molecule type" value="Genomic_DNA"/>
</dbReference>
<keyword evidence="1" id="KW-0812">Transmembrane</keyword>
<accession>A0A0T9M110</accession>
<keyword evidence="1" id="KW-1133">Transmembrane helix</keyword>
<protein>
    <submittedName>
        <fullName evidence="2">Putative inner membrane protein</fullName>
    </submittedName>
</protein>
<proteinExistence type="predicted"/>
<feature type="transmembrane region" description="Helical" evidence="1">
    <location>
        <begin position="26"/>
        <end position="45"/>
    </location>
</feature>
<evidence type="ECO:0000313" key="2">
    <source>
        <dbReference type="EMBL" id="CNF48244.1"/>
    </source>
</evidence>
<feature type="transmembrane region" description="Helical" evidence="1">
    <location>
        <begin position="51"/>
        <end position="69"/>
    </location>
</feature>
<dbReference type="Pfam" id="PF11990">
    <property type="entry name" value="DUF3487"/>
    <property type="match status" value="1"/>
</dbReference>
<dbReference type="NCBIfam" id="TIGR03750">
    <property type="entry name" value="conj_TIGR03750"/>
    <property type="match status" value="1"/>
</dbReference>
<dbReference type="AlphaFoldDB" id="A0A0T9M110"/>